<comment type="caution">
    <text evidence="3">The sequence shown here is derived from an EMBL/GenBank/DDBJ whole genome shotgun (WGS) entry which is preliminary data.</text>
</comment>
<dbReference type="Gene3D" id="3.30.497.10">
    <property type="entry name" value="Antithrombin, subunit I, domain 2"/>
    <property type="match status" value="1"/>
</dbReference>
<gene>
    <name evidence="3" type="ORF">MINT15_27630</name>
</gene>
<dbReference type="SUPFAM" id="SSF56574">
    <property type="entry name" value="Serpins"/>
    <property type="match status" value="1"/>
</dbReference>
<protein>
    <submittedName>
        <fullName evidence="3">Serine protease</fullName>
    </submittedName>
</protein>
<name>A0A837D7I2_9PSEU</name>
<organism evidence="3 4">
    <name type="scientific">Saccharomonospora viridis</name>
    <dbReference type="NCBI Taxonomy" id="1852"/>
    <lineage>
        <taxon>Bacteria</taxon>
        <taxon>Bacillati</taxon>
        <taxon>Actinomycetota</taxon>
        <taxon>Actinomycetes</taxon>
        <taxon>Pseudonocardiales</taxon>
        <taxon>Pseudonocardiaceae</taxon>
        <taxon>Saccharomonospora</taxon>
    </lineage>
</organism>
<dbReference type="SMART" id="SM00093">
    <property type="entry name" value="SERPIN"/>
    <property type="match status" value="1"/>
</dbReference>
<dbReference type="InterPro" id="IPR036186">
    <property type="entry name" value="Serpin_sf"/>
</dbReference>
<sequence>MPERDAVQAHLNFALAVHRASGSPNGNACFSPYSVAGALGLVTRAARGETASQPAALLAGAPERVSEQADLLRAAAVLDAPARGQDEPTLAVSNTLWVWRRLEVKPGFTDVVAEWPSGAVATAPFVEDPEAARTTINADVARTTRDLIPELLLPGTIGGDTVAGLVSALYLKVAWTNPFRDTDTVEDDFHTPTGVIRVPMMRQAERLGYARHAGWQLVDLPAVGGVSASVLLPDRPLVEAEPELDAATVDALLNARREAMVRLTMPRLSLDVRCPLKDTLNSLGVRTMFTPTADFGELSDDPRLLVSDVLHQSVLRLDENGLEGAAATAAMMRLVSAPAGEPVTVEVNRPFLLLVRHRASGAVYFLARVTEPWSR</sequence>
<dbReference type="PANTHER" id="PTHR11461:SF211">
    <property type="entry name" value="GH10112P-RELATED"/>
    <property type="match status" value="1"/>
</dbReference>
<evidence type="ECO:0000313" key="4">
    <source>
        <dbReference type="Proteomes" id="UP000030848"/>
    </source>
</evidence>
<dbReference type="Gene3D" id="2.30.39.10">
    <property type="entry name" value="Alpha-1-antitrypsin, domain 1"/>
    <property type="match status" value="1"/>
</dbReference>
<dbReference type="GO" id="GO:0004867">
    <property type="term" value="F:serine-type endopeptidase inhibitor activity"/>
    <property type="evidence" value="ECO:0007669"/>
    <property type="project" value="InterPro"/>
</dbReference>
<comment type="similarity">
    <text evidence="1">Belongs to the serpin family.</text>
</comment>
<keyword evidence="3" id="KW-0645">Protease</keyword>
<dbReference type="InterPro" id="IPR000215">
    <property type="entry name" value="Serpin_fam"/>
</dbReference>
<evidence type="ECO:0000256" key="1">
    <source>
        <dbReference type="RuleBase" id="RU000411"/>
    </source>
</evidence>
<dbReference type="InterPro" id="IPR023795">
    <property type="entry name" value="Serpin_CS"/>
</dbReference>
<keyword evidence="3" id="KW-0378">Hydrolase</keyword>
<evidence type="ECO:0000313" key="3">
    <source>
        <dbReference type="EMBL" id="KHF42561.1"/>
    </source>
</evidence>
<dbReference type="Proteomes" id="UP000030848">
    <property type="component" value="Unassembled WGS sequence"/>
</dbReference>
<dbReference type="InterPro" id="IPR042178">
    <property type="entry name" value="Serpin_sf_1"/>
</dbReference>
<feature type="domain" description="Serpin" evidence="2">
    <location>
        <begin position="13"/>
        <end position="372"/>
    </location>
</feature>
<dbReference type="AlphaFoldDB" id="A0A837D7I2"/>
<accession>A0A837D7I2</accession>
<dbReference type="EMBL" id="JRZE01000006">
    <property type="protein sequence ID" value="KHF42561.1"/>
    <property type="molecule type" value="Genomic_DNA"/>
</dbReference>
<dbReference type="InterPro" id="IPR023796">
    <property type="entry name" value="Serpin_dom"/>
</dbReference>
<dbReference type="GO" id="GO:0006508">
    <property type="term" value="P:proteolysis"/>
    <property type="evidence" value="ECO:0007669"/>
    <property type="project" value="UniProtKB-KW"/>
</dbReference>
<dbReference type="CDD" id="cd19590">
    <property type="entry name" value="serpin_thermopin-like"/>
    <property type="match status" value="1"/>
</dbReference>
<reference evidence="3 4" key="1">
    <citation type="submission" date="2014-10" db="EMBL/GenBank/DDBJ databases">
        <title>Genome sequence of Micropolyspora internatus JCM3315.</title>
        <authorList>
            <person name="Shin S.-K."/>
            <person name="Yi H."/>
        </authorList>
    </citation>
    <scope>NUCLEOTIDE SEQUENCE [LARGE SCALE GENOMIC DNA]</scope>
    <source>
        <strain evidence="3 4">JCM 3315</strain>
    </source>
</reference>
<dbReference type="GO" id="GO:0005615">
    <property type="term" value="C:extracellular space"/>
    <property type="evidence" value="ECO:0007669"/>
    <property type="project" value="InterPro"/>
</dbReference>
<dbReference type="GO" id="GO:0008233">
    <property type="term" value="F:peptidase activity"/>
    <property type="evidence" value="ECO:0007669"/>
    <property type="project" value="UniProtKB-KW"/>
</dbReference>
<dbReference type="RefSeq" id="WP_037311548.1">
    <property type="nucleotide sequence ID" value="NZ_CALJZO010000075.1"/>
</dbReference>
<dbReference type="Pfam" id="PF00079">
    <property type="entry name" value="Serpin"/>
    <property type="match status" value="1"/>
</dbReference>
<dbReference type="InterPro" id="IPR042185">
    <property type="entry name" value="Serpin_sf_2"/>
</dbReference>
<dbReference type="PROSITE" id="PS00284">
    <property type="entry name" value="SERPIN"/>
    <property type="match status" value="1"/>
</dbReference>
<dbReference type="OrthoDB" id="9764871at2"/>
<proteinExistence type="inferred from homology"/>
<evidence type="ECO:0000259" key="2">
    <source>
        <dbReference type="SMART" id="SM00093"/>
    </source>
</evidence>
<dbReference type="PANTHER" id="PTHR11461">
    <property type="entry name" value="SERINE PROTEASE INHIBITOR, SERPIN"/>
    <property type="match status" value="1"/>
</dbReference>